<keyword evidence="8" id="KW-1185">Reference proteome</keyword>
<comment type="caution">
    <text evidence="7">The sequence shown here is derived from an EMBL/GenBank/DDBJ whole genome shotgun (WGS) entry which is preliminary data.</text>
</comment>
<dbReference type="PIRSF" id="PIRSF039099">
    <property type="entry name" value="APP-BP1"/>
    <property type="match status" value="1"/>
</dbReference>
<protein>
    <recommendedName>
        <fullName evidence="3 5">NEDD8-activating enzyme E1 regulatory subunit</fullName>
    </recommendedName>
</protein>
<sequence>MQKAPFWRRFLFRIAGMSNRYDRQIRLWGDDGQSCIMKTSVCMLGSSGLACEVLKNLVLAGVKFIRIVDSALISKPDLGQNFFVEKKHLGEPRAKVTLELLKELNPAVDGDYSLDSLESFNDDQLEQMSNFSIVIGANLLESVAIAVSDYLFPRNVPFIYTRVYGMIATLRVSVREHTISDAKFEHKQNDLRLDRPFLELMNYVNGIDLDALNYEQYSHVPFGVLYFKALEKWRSEHGESNEDFPDVYKKRKEFERVLLAMQRESDTGAKDAQNFAEAQQNIIRSVQRHKIPDGVKKILQKCERFFEIGNREKPTAFWLFALALNKFVFDHGELPMSGVLPDMFSDSKSYADLLRMYHEKALRDADEVFEYAREAAKVHLQAPIDDYMTLARCQQMCKHASFLGVVEGTPLRTDSECYKELLDAIVPTENLEESPIVVDPRIWYILLKAADRFYVEKNRYPGTNGIPVDMDRADLTRRLQGIIANCQQNNTKTWPKSMTSDCEDLRGKIDDMFQETKDSTLVKRASALFPSIAIEEMCRFGASEPHVIAALMGGVVAQEGIKLVTHQYIPCQNYVFDGNSQHGAAL</sequence>
<dbReference type="PANTHER" id="PTHR10953">
    <property type="entry name" value="UBIQUITIN-ACTIVATING ENZYME E1"/>
    <property type="match status" value="1"/>
</dbReference>
<evidence type="ECO:0000313" key="8">
    <source>
        <dbReference type="Proteomes" id="UP001175271"/>
    </source>
</evidence>
<evidence type="ECO:0000256" key="5">
    <source>
        <dbReference type="PIRNR" id="PIRNR039099"/>
    </source>
</evidence>
<evidence type="ECO:0000256" key="1">
    <source>
        <dbReference type="ARBA" id="ARBA00005032"/>
    </source>
</evidence>
<dbReference type="InterPro" id="IPR030667">
    <property type="entry name" value="APP-BP1"/>
</dbReference>
<organism evidence="7 8">
    <name type="scientific">Steinernema hermaphroditum</name>
    <dbReference type="NCBI Taxonomy" id="289476"/>
    <lineage>
        <taxon>Eukaryota</taxon>
        <taxon>Metazoa</taxon>
        <taxon>Ecdysozoa</taxon>
        <taxon>Nematoda</taxon>
        <taxon>Chromadorea</taxon>
        <taxon>Rhabditida</taxon>
        <taxon>Tylenchina</taxon>
        <taxon>Panagrolaimomorpha</taxon>
        <taxon>Strongyloidoidea</taxon>
        <taxon>Steinernematidae</taxon>
        <taxon>Steinernema</taxon>
    </lineage>
</organism>
<accession>A0AA39I6G2</accession>
<dbReference type="GO" id="GO:0019781">
    <property type="term" value="F:NEDD8 activating enzyme activity"/>
    <property type="evidence" value="ECO:0007669"/>
    <property type="project" value="UniProtKB-UniRule"/>
</dbReference>
<dbReference type="Gene3D" id="3.40.50.720">
    <property type="entry name" value="NAD(P)-binding Rossmann-like Domain"/>
    <property type="match status" value="2"/>
</dbReference>
<dbReference type="EMBL" id="JAUCMV010000002">
    <property type="protein sequence ID" value="KAK0417448.1"/>
    <property type="molecule type" value="Genomic_DNA"/>
</dbReference>
<dbReference type="InterPro" id="IPR045886">
    <property type="entry name" value="ThiF/MoeB/HesA"/>
</dbReference>
<reference evidence="7" key="1">
    <citation type="submission" date="2023-06" db="EMBL/GenBank/DDBJ databases">
        <title>Genomic analysis of the entomopathogenic nematode Steinernema hermaphroditum.</title>
        <authorList>
            <person name="Schwarz E.M."/>
            <person name="Heppert J.K."/>
            <person name="Baniya A."/>
            <person name="Schwartz H.T."/>
            <person name="Tan C.-H."/>
            <person name="Antoshechkin I."/>
            <person name="Sternberg P.W."/>
            <person name="Goodrich-Blair H."/>
            <person name="Dillman A.R."/>
        </authorList>
    </citation>
    <scope>NUCLEOTIDE SEQUENCE</scope>
    <source>
        <strain evidence="7">PS9179</strain>
        <tissue evidence="7">Whole animal</tissue>
    </source>
</reference>
<dbReference type="InterPro" id="IPR035985">
    <property type="entry name" value="Ubiquitin-activating_enz"/>
</dbReference>
<evidence type="ECO:0000256" key="4">
    <source>
        <dbReference type="ARBA" id="ARBA00022786"/>
    </source>
</evidence>
<dbReference type="InterPro" id="IPR000594">
    <property type="entry name" value="ThiF_NAD_FAD-bd"/>
</dbReference>
<comment type="similarity">
    <text evidence="2 5">Belongs to the ubiquitin-activating E1 family. ULA1 subfamily.</text>
</comment>
<dbReference type="SUPFAM" id="SSF69572">
    <property type="entry name" value="Activating enzymes of the ubiquitin-like proteins"/>
    <property type="match status" value="1"/>
</dbReference>
<evidence type="ECO:0000259" key="6">
    <source>
        <dbReference type="Pfam" id="PF00899"/>
    </source>
</evidence>
<evidence type="ECO:0000313" key="7">
    <source>
        <dbReference type="EMBL" id="KAK0417448.1"/>
    </source>
</evidence>
<dbReference type="GO" id="GO:0045116">
    <property type="term" value="P:protein neddylation"/>
    <property type="evidence" value="ECO:0007669"/>
    <property type="project" value="UniProtKB-UniRule"/>
</dbReference>
<name>A0AA39I6G2_9BILA</name>
<comment type="pathway">
    <text evidence="1 5">Protein modification; protein neddylation.</text>
</comment>
<evidence type="ECO:0000256" key="3">
    <source>
        <dbReference type="ARBA" id="ARBA00015407"/>
    </source>
</evidence>
<dbReference type="Pfam" id="PF00899">
    <property type="entry name" value="ThiF"/>
    <property type="match status" value="1"/>
</dbReference>
<keyword evidence="4 5" id="KW-0833">Ubl conjugation pathway</keyword>
<dbReference type="Proteomes" id="UP001175271">
    <property type="component" value="Unassembled WGS sequence"/>
</dbReference>
<feature type="domain" description="THIF-type NAD/FAD binding fold" evidence="6">
    <location>
        <begin position="21"/>
        <end position="567"/>
    </location>
</feature>
<dbReference type="PANTHER" id="PTHR10953:SF29">
    <property type="entry name" value="NEDD8-ACTIVATING ENZYME E1 REGULATORY SUBUNIT"/>
    <property type="match status" value="1"/>
</dbReference>
<dbReference type="AlphaFoldDB" id="A0AA39I6G2"/>
<dbReference type="GO" id="GO:0005737">
    <property type="term" value="C:cytoplasm"/>
    <property type="evidence" value="ECO:0007669"/>
    <property type="project" value="TreeGrafter"/>
</dbReference>
<gene>
    <name evidence="7" type="ORF">QR680_013017</name>
</gene>
<evidence type="ECO:0000256" key="2">
    <source>
        <dbReference type="ARBA" id="ARBA00006868"/>
    </source>
</evidence>
<proteinExistence type="inferred from homology"/>